<dbReference type="EMBL" id="CAADRA010005405">
    <property type="protein sequence ID" value="VFT89507.1"/>
    <property type="molecule type" value="Genomic_DNA"/>
</dbReference>
<dbReference type="InterPro" id="IPR036396">
    <property type="entry name" value="Cyt_P450_sf"/>
</dbReference>
<gene>
    <name evidence="8" type="primary">Aste57867_12657</name>
    <name evidence="7" type="ORF">As57867_012611</name>
    <name evidence="8" type="ORF">ASTE57867_12657</name>
</gene>
<keyword evidence="4 5" id="KW-0408">Iron</keyword>
<dbReference type="PRINTS" id="PR00385">
    <property type="entry name" value="P450"/>
</dbReference>
<dbReference type="CDD" id="cd00302">
    <property type="entry name" value="cytochrome_P450"/>
    <property type="match status" value="1"/>
</dbReference>
<evidence type="ECO:0000313" key="8">
    <source>
        <dbReference type="EMBL" id="VFT89507.1"/>
    </source>
</evidence>
<dbReference type="OrthoDB" id="61744at2759"/>
<comment type="similarity">
    <text evidence="2 6">Belongs to the cytochrome P450 family.</text>
</comment>
<dbReference type="InterPro" id="IPR001128">
    <property type="entry name" value="Cyt_P450"/>
</dbReference>
<feature type="binding site" description="axial binding residue" evidence="5">
    <location>
        <position position="435"/>
    </location>
    <ligand>
        <name>heme</name>
        <dbReference type="ChEBI" id="CHEBI:30413"/>
    </ligand>
    <ligandPart>
        <name>Fe</name>
        <dbReference type="ChEBI" id="CHEBI:18248"/>
    </ligandPart>
</feature>
<evidence type="ECO:0000256" key="5">
    <source>
        <dbReference type="PIRSR" id="PIRSR602403-1"/>
    </source>
</evidence>
<keyword evidence="5 6" id="KW-0349">Heme</keyword>
<proteinExistence type="inferred from homology"/>
<dbReference type="EMBL" id="VJMH01005384">
    <property type="protein sequence ID" value="KAF0696588.1"/>
    <property type="molecule type" value="Genomic_DNA"/>
</dbReference>
<dbReference type="AlphaFoldDB" id="A0A485KW70"/>
<keyword evidence="9" id="KW-1185">Reference proteome</keyword>
<dbReference type="Gene3D" id="1.10.630.10">
    <property type="entry name" value="Cytochrome P450"/>
    <property type="match status" value="1"/>
</dbReference>
<dbReference type="GO" id="GO:0016705">
    <property type="term" value="F:oxidoreductase activity, acting on paired donors, with incorporation or reduction of molecular oxygen"/>
    <property type="evidence" value="ECO:0007669"/>
    <property type="project" value="InterPro"/>
</dbReference>
<evidence type="ECO:0000313" key="7">
    <source>
        <dbReference type="EMBL" id="KAF0696588.1"/>
    </source>
</evidence>
<dbReference type="InterPro" id="IPR017972">
    <property type="entry name" value="Cyt_P450_CS"/>
</dbReference>
<dbReference type="SUPFAM" id="SSF48264">
    <property type="entry name" value="Cytochrome P450"/>
    <property type="match status" value="1"/>
</dbReference>
<accession>A0A485KW70</accession>
<dbReference type="GO" id="GO:0004497">
    <property type="term" value="F:monooxygenase activity"/>
    <property type="evidence" value="ECO:0007669"/>
    <property type="project" value="UniProtKB-KW"/>
</dbReference>
<evidence type="ECO:0000256" key="3">
    <source>
        <dbReference type="ARBA" id="ARBA00022723"/>
    </source>
</evidence>
<protein>
    <submittedName>
        <fullName evidence="8">Aste57867_12657 protein</fullName>
    </submittedName>
</protein>
<keyword evidence="3 5" id="KW-0479">Metal-binding</keyword>
<dbReference type="PANTHER" id="PTHR24305:SF166">
    <property type="entry name" value="CYTOCHROME P450 12A4, MITOCHONDRIAL-RELATED"/>
    <property type="match status" value="1"/>
</dbReference>
<dbReference type="Proteomes" id="UP000332933">
    <property type="component" value="Unassembled WGS sequence"/>
</dbReference>
<evidence type="ECO:0000256" key="1">
    <source>
        <dbReference type="ARBA" id="ARBA00001971"/>
    </source>
</evidence>
<evidence type="ECO:0000256" key="2">
    <source>
        <dbReference type="ARBA" id="ARBA00010617"/>
    </source>
</evidence>
<reference evidence="8 9" key="1">
    <citation type="submission" date="2019-03" db="EMBL/GenBank/DDBJ databases">
        <authorList>
            <person name="Gaulin E."/>
            <person name="Dumas B."/>
        </authorList>
    </citation>
    <scope>NUCLEOTIDE SEQUENCE [LARGE SCALE GENOMIC DNA]</scope>
    <source>
        <strain evidence="8">CBS 568.67</strain>
    </source>
</reference>
<keyword evidence="6" id="KW-0560">Oxidoreductase</keyword>
<reference evidence="7" key="2">
    <citation type="submission" date="2019-06" db="EMBL/GenBank/DDBJ databases">
        <title>Genomics analysis of Aphanomyces spp. identifies a new class of oomycete effector associated with host adaptation.</title>
        <authorList>
            <person name="Gaulin E."/>
        </authorList>
    </citation>
    <scope>NUCLEOTIDE SEQUENCE</scope>
    <source>
        <strain evidence="7">CBS 578.67</strain>
    </source>
</reference>
<dbReference type="GO" id="GO:0020037">
    <property type="term" value="F:heme binding"/>
    <property type="evidence" value="ECO:0007669"/>
    <property type="project" value="InterPro"/>
</dbReference>
<evidence type="ECO:0000256" key="6">
    <source>
        <dbReference type="RuleBase" id="RU000461"/>
    </source>
</evidence>
<keyword evidence="6" id="KW-0503">Monooxygenase</keyword>
<dbReference type="PANTHER" id="PTHR24305">
    <property type="entry name" value="CYTOCHROME P450"/>
    <property type="match status" value="1"/>
</dbReference>
<dbReference type="PRINTS" id="PR00465">
    <property type="entry name" value="EP450IV"/>
</dbReference>
<evidence type="ECO:0000313" key="9">
    <source>
        <dbReference type="Proteomes" id="UP000332933"/>
    </source>
</evidence>
<comment type="cofactor">
    <cofactor evidence="1 5">
        <name>heme</name>
        <dbReference type="ChEBI" id="CHEBI:30413"/>
    </cofactor>
</comment>
<dbReference type="InterPro" id="IPR002403">
    <property type="entry name" value="Cyt_P450_E_grp-IV"/>
</dbReference>
<organism evidence="8 9">
    <name type="scientific">Aphanomyces stellatus</name>
    <dbReference type="NCBI Taxonomy" id="120398"/>
    <lineage>
        <taxon>Eukaryota</taxon>
        <taxon>Sar</taxon>
        <taxon>Stramenopiles</taxon>
        <taxon>Oomycota</taxon>
        <taxon>Saprolegniomycetes</taxon>
        <taxon>Saprolegniales</taxon>
        <taxon>Verrucalvaceae</taxon>
        <taxon>Aphanomyces</taxon>
    </lineage>
</organism>
<name>A0A485KW70_9STRA</name>
<sequence length="495" mass="55204">MRSLPTPRLSGSLPSRVLGHLGDLNVVEFLLDRRRSQAKDGAISYRLVERAKTWYGETESSTFQVNMAGQRLVFTKDPAVYKDVLGPRQKHFSNSDAFRKAFGSIVPASMIVIEGEQWVRVRKVATKAIAMQQIDHLPTDVADTMDKLLRKLQLESDDPTTGVVTMDTHQAFPRATFDIFHKVMYKWDPDAVSNHPSSMTILNDAMVCAKAISDRILVPMEWFWRLPTADNKRAAAARDAFRANTHEFIAARTSYLNTADNDQLDTSLLDCMIVAARDGALTHDELVDQIQTFFFGSFDTTSHSISLLLSHLAQYPYVQDKLRAALQALFPDGKDSITSLDALDKCVYLDWVFNETMRLVPHAVGHGRTCIEPCVIQGYSFEKGDEIVVHSSAASLDRANYPGQTDLDQYRPDRFGEMALNKTTTLPFGFGGRMCPGRKIATGELKAICAYAVLGWKLSRPANLPFLMDVPVGLGMREGHGVLIWEPLRTPPSSS</sequence>
<dbReference type="PROSITE" id="PS00086">
    <property type="entry name" value="CYTOCHROME_P450"/>
    <property type="match status" value="1"/>
</dbReference>
<dbReference type="GO" id="GO:0005506">
    <property type="term" value="F:iron ion binding"/>
    <property type="evidence" value="ECO:0007669"/>
    <property type="project" value="InterPro"/>
</dbReference>
<evidence type="ECO:0000256" key="4">
    <source>
        <dbReference type="ARBA" id="ARBA00023004"/>
    </source>
</evidence>
<dbReference type="InterPro" id="IPR050121">
    <property type="entry name" value="Cytochrome_P450_monoxygenase"/>
</dbReference>
<dbReference type="Pfam" id="PF00067">
    <property type="entry name" value="p450"/>
    <property type="match status" value="1"/>
</dbReference>